<sequence>MAALQTIEGDCHLHLARSSSPLSSVPSSPLSSPASSPEPPSGMAFPLLPRPLAPYPSPESSQNGSPTPHGMDSDKDGPPPAKRRRISRDPKERTTEHLDLRSGSVDPDQQEELDRLLQVLHKRQKIVVIAGAGMSVSAGSTSQRYGRDLLTSLTIKTVPDFRSPDGLFKTLKEEHKIKGSGKDLFDASVYKDDTSTSLFHSMVTSLSRSTRDAKPTAFHHMLATIAKEGRLLRLYSQNVDALDTGLQPLATRIPFTKDEHGKWPATVQLHGSLEKMVCSKCHHLANFDVELFEEAGAMPPLCPECETVNNIRTNNLGKRSHGVGRMRPRMVLYNEQHPDAVAIGSCTSHDLKRRPDAVIVVGTTLKVPGVQRIVQEMCATVRDRKDGGLAIWINQDLPPTFKQFNNCFDIIVQSSCDEVARRAAMRKWFEEPVPDDYSEVSEEDAQKAANRKLQPLVPTPPKPTCPLTAAALAQLPSSAHVNNSFRPPEPDATPVQDPESLRPGNWSPLTNRKASIFESIETGGDVIAVADGMLTPSKSIHGSSRRSTPAKVSNVNEKLMDAAKANKAAPQKPTATKSKSTKTGQPQKRRNVKFVKAPASKAKAASKAKTGTKAHNAAQPKKNSLTKSQHFTATKSAAVDARSAAKKTLLSPAKSPSGLRNVSNASDMLSSVSERNARVNTSPSEETAFFPNLAPAAENPAPVSKMKLANMGD</sequence>
<feature type="compositionally biased region" description="Low complexity" evidence="5">
    <location>
        <begin position="563"/>
        <end position="583"/>
    </location>
</feature>
<evidence type="ECO:0000313" key="8">
    <source>
        <dbReference type="Proteomes" id="UP001138500"/>
    </source>
</evidence>
<dbReference type="GO" id="GO:0016740">
    <property type="term" value="F:transferase activity"/>
    <property type="evidence" value="ECO:0007669"/>
    <property type="project" value="UniProtKB-KW"/>
</dbReference>
<evidence type="ECO:0000256" key="3">
    <source>
        <dbReference type="ARBA" id="ARBA00023027"/>
    </source>
</evidence>
<feature type="region of interest" description="Disordered" evidence="5">
    <location>
        <begin position="434"/>
        <end position="459"/>
    </location>
</feature>
<evidence type="ECO:0000313" key="7">
    <source>
        <dbReference type="EMBL" id="KAH9835080.1"/>
    </source>
</evidence>
<keyword evidence="4" id="KW-0479">Metal-binding</keyword>
<dbReference type="Gene3D" id="3.40.50.1220">
    <property type="entry name" value="TPP-binding domain"/>
    <property type="match status" value="1"/>
</dbReference>
<gene>
    <name evidence="7" type="ORF">Tdes44962_MAKER08582</name>
</gene>
<proteinExistence type="inferred from homology"/>
<feature type="region of interest" description="Disordered" evidence="5">
    <location>
        <begin position="15"/>
        <end position="109"/>
    </location>
</feature>
<feature type="compositionally biased region" description="Low complexity" evidence="5">
    <location>
        <begin position="18"/>
        <end position="35"/>
    </location>
</feature>
<protein>
    <submittedName>
        <fullName evidence="7">Sir2 family</fullName>
    </submittedName>
</protein>
<dbReference type="PANTHER" id="PTHR47651">
    <property type="entry name" value="NAD-DEPENDENT HISTONE DEACETYLASE HST4"/>
    <property type="match status" value="1"/>
</dbReference>
<keyword evidence="3" id="KW-0520">NAD</keyword>
<dbReference type="InterPro" id="IPR029035">
    <property type="entry name" value="DHS-like_NAD/FAD-binding_dom"/>
</dbReference>
<feature type="region of interest" description="Disordered" evidence="5">
    <location>
        <begin position="563"/>
        <end position="713"/>
    </location>
</feature>
<feature type="binding site" evidence="4">
    <location>
        <position position="302"/>
    </location>
    <ligand>
        <name>Zn(2+)</name>
        <dbReference type="ChEBI" id="CHEBI:29105"/>
    </ligand>
</feature>
<dbReference type="OrthoDB" id="2919105at2759"/>
<feature type="compositionally biased region" description="Low complexity" evidence="5">
    <location>
        <begin position="594"/>
        <end position="603"/>
    </location>
</feature>
<feature type="compositionally biased region" description="Low complexity" evidence="5">
    <location>
        <begin position="688"/>
        <end position="702"/>
    </location>
</feature>
<feature type="compositionally biased region" description="Pro residues" evidence="5">
    <location>
        <begin position="48"/>
        <end position="57"/>
    </location>
</feature>
<dbReference type="Gene3D" id="3.30.1600.10">
    <property type="entry name" value="SIR2/SIRT2 'Small Domain"/>
    <property type="match status" value="1"/>
</dbReference>
<dbReference type="InterPro" id="IPR026590">
    <property type="entry name" value="Ssirtuin_cat_dom"/>
</dbReference>
<feature type="domain" description="Deacetylase sirtuin-type" evidence="6">
    <location>
        <begin position="106"/>
        <end position="431"/>
    </location>
</feature>
<dbReference type="GO" id="GO:0070403">
    <property type="term" value="F:NAD+ binding"/>
    <property type="evidence" value="ECO:0007669"/>
    <property type="project" value="InterPro"/>
</dbReference>
<feature type="binding site" evidence="4">
    <location>
        <position position="278"/>
    </location>
    <ligand>
        <name>Zn(2+)</name>
        <dbReference type="ChEBI" id="CHEBI:29105"/>
    </ligand>
</feature>
<dbReference type="GO" id="GO:0046872">
    <property type="term" value="F:metal ion binding"/>
    <property type="evidence" value="ECO:0007669"/>
    <property type="project" value="UniProtKB-KW"/>
</dbReference>
<keyword evidence="4" id="KW-0862">Zinc</keyword>
<dbReference type="InterPro" id="IPR003000">
    <property type="entry name" value="Sirtuin"/>
</dbReference>
<keyword evidence="2" id="KW-0808">Transferase</keyword>
<reference evidence="7 8" key="1">
    <citation type="journal article" date="2018" name="IMA Fungus">
        <title>IMA Genome-F 10: Nine draft genome sequences of Claviceps purpurea s.lat., including C. arundinis, C. humidiphila, and C. cf. spartinae, pseudomolecules for the pitch canker pathogen Fusarium circinatum, draft genome of Davidsoniella eucalypti, Grosmannia galeiformis, Quambalaria eucalypti, and Teratosphaeria destructans.</title>
        <authorList>
            <person name="Wingfield B.D."/>
            <person name="Liu M."/>
            <person name="Nguyen H.D."/>
            <person name="Lane F.A."/>
            <person name="Morgan S.W."/>
            <person name="De Vos L."/>
            <person name="Wilken P.M."/>
            <person name="Duong T.A."/>
            <person name="Aylward J."/>
            <person name="Coetzee M.P."/>
            <person name="Dadej K."/>
            <person name="De Beer Z.W."/>
            <person name="Findlay W."/>
            <person name="Havenga M."/>
            <person name="Kolarik M."/>
            <person name="Menzies J.G."/>
            <person name="Naidoo K."/>
            <person name="Pochopski O."/>
            <person name="Shoukouhi P."/>
            <person name="Santana Q.C."/>
            <person name="Seifert K.A."/>
            <person name="Soal N."/>
            <person name="Steenkamp E.T."/>
            <person name="Tatham C.T."/>
            <person name="van der Nest M.A."/>
            <person name="Wingfield M.J."/>
        </authorList>
    </citation>
    <scope>NUCLEOTIDE SEQUENCE [LARGE SCALE GENOMIC DNA]</scope>
    <source>
        <strain evidence="7">CMW44962</strain>
    </source>
</reference>
<dbReference type="Proteomes" id="UP001138500">
    <property type="component" value="Unassembled WGS sequence"/>
</dbReference>
<comment type="caution">
    <text evidence="7">The sequence shown here is derived from an EMBL/GenBank/DDBJ whole genome shotgun (WGS) entry which is preliminary data.</text>
</comment>
<keyword evidence="8" id="KW-1185">Reference proteome</keyword>
<evidence type="ECO:0000256" key="2">
    <source>
        <dbReference type="ARBA" id="ARBA00022679"/>
    </source>
</evidence>
<feature type="compositionally biased region" description="Polar residues" evidence="5">
    <location>
        <begin position="658"/>
        <end position="685"/>
    </location>
</feature>
<comment type="similarity">
    <text evidence="1">Belongs to the sirtuin family. Class I subfamily.</text>
</comment>
<dbReference type="PANTHER" id="PTHR47651:SF17">
    <property type="entry name" value="DEACETYLASE SIRTUIN-TYPE DOMAIN-CONTAINING PROTEIN"/>
    <property type="match status" value="1"/>
</dbReference>
<dbReference type="Pfam" id="PF02146">
    <property type="entry name" value="SIR2"/>
    <property type="match status" value="1"/>
</dbReference>
<feature type="compositionally biased region" description="Acidic residues" evidence="5">
    <location>
        <begin position="434"/>
        <end position="443"/>
    </location>
</feature>
<name>A0A9W7W4A3_9PEZI</name>
<reference evidence="7 8" key="2">
    <citation type="journal article" date="2021" name="Curr. Genet.">
        <title>Genetic response to nitrogen starvation in the aggressive Eucalyptus foliar pathogen Teratosphaeria destructans.</title>
        <authorList>
            <person name="Havenga M."/>
            <person name="Wingfield B.D."/>
            <person name="Wingfield M.J."/>
            <person name="Dreyer L.L."/>
            <person name="Roets F."/>
            <person name="Aylward J."/>
        </authorList>
    </citation>
    <scope>NUCLEOTIDE SEQUENCE [LARGE SCALE GENOMIC DNA]</scope>
    <source>
        <strain evidence="7">CMW44962</strain>
    </source>
</reference>
<feature type="binding site" evidence="4">
    <location>
        <position position="281"/>
    </location>
    <ligand>
        <name>Zn(2+)</name>
        <dbReference type="ChEBI" id="CHEBI:29105"/>
    </ligand>
</feature>
<dbReference type="SUPFAM" id="SSF52467">
    <property type="entry name" value="DHS-like NAD/FAD-binding domain"/>
    <property type="match status" value="1"/>
</dbReference>
<organism evidence="7 8">
    <name type="scientific">Teratosphaeria destructans</name>
    <dbReference type="NCBI Taxonomy" id="418781"/>
    <lineage>
        <taxon>Eukaryota</taxon>
        <taxon>Fungi</taxon>
        <taxon>Dikarya</taxon>
        <taxon>Ascomycota</taxon>
        <taxon>Pezizomycotina</taxon>
        <taxon>Dothideomycetes</taxon>
        <taxon>Dothideomycetidae</taxon>
        <taxon>Mycosphaerellales</taxon>
        <taxon>Teratosphaeriaceae</taxon>
        <taxon>Teratosphaeria</taxon>
    </lineage>
</organism>
<evidence type="ECO:0000256" key="5">
    <source>
        <dbReference type="SAM" id="MobiDB-lite"/>
    </source>
</evidence>
<accession>A0A9W7W4A3</accession>
<evidence type="ECO:0000256" key="4">
    <source>
        <dbReference type="PROSITE-ProRule" id="PRU00236"/>
    </source>
</evidence>
<dbReference type="PROSITE" id="PS50305">
    <property type="entry name" value="SIRTUIN"/>
    <property type="match status" value="1"/>
</dbReference>
<feature type="active site" description="Proton acceptor" evidence="4">
    <location>
        <position position="270"/>
    </location>
</feature>
<evidence type="ECO:0000259" key="6">
    <source>
        <dbReference type="PROSITE" id="PS50305"/>
    </source>
</evidence>
<feature type="binding site" evidence="4">
    <location>
        <position position="305"/>
    </location>
    <ligand>
        <name>Zn(2+)</name>
        <dbReference type="ChEBI" id="CHEBI:29105"/>
    </ligand>
</feature>
<dbReference type="InterPro" id="IPR026591">
    <property type="entry name" value="Sirtuin_cat_small_dom_sf"/>
</dbReference>
<feature type="compositionally biased region" description="Polar residues" evidence="5">
    <location>
        <begin position="621"/>
        <end position="635"/>
    </location>
</feature>
<dbReference type="AlphaFoldDB" id="A0A9W7W4A3"/>
<feature type="region of interest" description="Disordered" evidence="5">
    <location>
        <begin position="480"/>
        <end position="507"/>
    </location>
</feature>
<evidence type="ECO:0000256" key="1">
    <source>
        <dbReference type="ARBA" id="ARBA00006924"/>
    </source>
</evidence>
<feature type="compositionally biased region" description="Basic and acidic residues" evidence="5">
    <location>
        <begin position="87"/>
        <end position="100"/>
    </location>
</feature>
<dbReference type="EMBL" id="RIBY02000957">
    <property type="protein sequence ID" value="KAH9835080.1"/>
    <property type="molecule type" value="Genomic_DNA"/>
</dbReference>